<feature type="signal peptide" evidence="2">
    <location>
        <begin position="1"/>
        <end position="17"/>
    </location>
</feature>
<reference evidence="3 4" key="1">
    <citation type="journal article" date="2016" name="Sci. Rep.">
        <title>The Dendrobium catenatum Lindl. genome sequence provides insights into polysaccharide synthase, floral development and adaptive evolution.</title>
        <authorList>
            <person name="Zhang G.Q."/>
            <person name="Xu Q."/>
            <person name="Bian C."/>
            <person name="Tsai W.C."/>
            <person name="Yeh C.M."/>
            <person name="Liu K.W."/>
            <person name="Yoshida K."/>
            <person name="Zhang L.S."/>
            <person name="Chang S.B."/>
            <person name="Chen F."/>
            <person name="Shi Y."/>
            <person name="Su Y.Y."/>
            <person name="Zhang Y.Q."/>
            <person name="Chen L.J."/>
            <person name="Yin Y."/>
            <person name="Lin M."/>
            <person name="Huang H."/>
            <person name="Deng H."/>
            <person name="Wang Z.W."/>
            <person name="Zhu S.L."/>
            <person name="Zhao X."/>
            <person name="Deng C."/>
            <person name="Niu S.C."/>
            <person name="Huang J."/>
            <person name="Wang M."/>
            <person name="Liu G.H."/>
            <person name="Yang H.J."/>
            <person name="Xiao X.J."/>
            <person name="Hsiao Y.Y."/>
            <person name="Wu W.L."/>
            <person name="Chen Y.Y."/>
            <person name="Mitsuda N."/>
            <person name="Ohme-Takagi M."/>
            <person name="Luo Y.B."/>
            <person name="Van de Peer Y."/>
            <person name="Liu Z.J."/>
        </authorList>
    </citation>
    <scope>NUCLEOTIDE SEQUENCE [LARGE SCALE GENOMIC DNA]</scope>
    <source>
        <tissue evidence="3">The whole plant</tissue>
    </source>
</reference>
<sequence>MACLLLPCLDPMALTLASDYSNHRMEYNHEEGSSSRFTFISKNQRKNYLRRVRKKIAKARNVVPAKTLGQVEPEAAEEYPIPTSSPLLKGSHFYPLVAPQGEDRVASSLEKKKGQRPLKREGTATFDPDLDNLLGEEDETASIIFMV</sequence>
<proteinExistence type="predicted"/>
<dbReference type="AlphaFoldDB" id="A0A2I0VYZ9"/>
<evidence type="ECO:0000256" key="2">
    <source>
        <dbReference type="SAM" id="SignalP"/>
    </source>
</evidence>
<reference evidence="3 4" key="2">
    <citation type="journal article" date="2017" name="Nature">
        <title>The Apostasia genome and the evolution of orchids.</title>
        <authorList>
            <person name="Zhang G.Q."/>
            <person name="Liu K.W."/>
            <person name="Li Z."/>
            <person name="Lohaus R."/>
            <person name="Hsiao Y.Y."/>
            <person name="Niu S.C."/>
            <person name="Wang J.Y."/>
            <person name="Lin Y.C."/>
            <person name="Xu Q."/>
            <person name="Chen L.J."/>
            <person name="Yoshida K."/>
            <person name="Fujiwara S."/>
            <person name="Wang Z.W."/>
            <person name="Zhang Y.Q."/>
            <person name="Mitsuda N."/>
            <person name="Wang M."/>
            <person name="Liu G.H."/>
            <person name="Pecoraro L."/>
            <person name="Huang H.X."/>
            <person name="Xiao X.J."/>
            <person name="Lin M."/>
            <person name="Wu X.Y."/>
            <person name="Wu W.L."/>
            <person name="Chen Y.Y."/>
            <person name="Chang S.B."/>
            <person name="Sakamoto S."/>
            <person name="Ohme-Takagi M."/>
            <person name="Yagi M."/>
            <person name="Zeng S.J."/>
            <person name="Shen C.Y."/>
            <person name="Yeh C.M."/>
            <person name="Luo Y.B."/>
            <person name="Tsai W.C."/>
            <person name="Van de Peer Y."/>
            <person name="Liu Z.J."/>
        </authorList>
    </citation>
    <scope>NUCLEOTIDE SEQUENCE [LARGE SCALE GENOMIC DNA]</scope>
    <source>
        <tissue evidence="3">The whole plant</tissue>
    </source>
</reference>
<keyword evidence="4" id="KW-1185">Reference proteome</keyword>
<feature type="chain" id="PRO_5014144548" evidence="2">
    <location>
        <begin position="18"/>
        <end position="147"/>
    </location>
</feature>
<evidence type="ECO:0000256" key="1">
    <source>
        <dbReference type="SAM" id="MobiDB-lite"/>
    </source>
</evidence>
<evidence type="ECO:0000313" key="4">
    <source>
        <dbReference type="Proteomes" id="UP000233837"/>
    </source>
</evidence>
<feature type="compositionally biased region" description="Basic and acidic residues" evidence="1">
    <location>
        <begin position="104"/>
        <end position="122"/>
    </location>
</feature>
<keyword evidence="2" id="KW-0732">Signal</keyword>
<evidence type="ECO:0000313" key="3">
    <source>
        <dbReference type="EMBL" id="PKU68630.1"/>
    </source>
</evidence>
<dbReference type="EMBL" id="KZ503067">
    <property type="protein sequence ID" value="PKU68630.1"/>
    <property type="molecule type" value="Genomic_DNA"/>
</dbReference>
<organism evidence="3 4">
    <name type="scientific">Dendrobium catenatum</name>
    <dbReference type="NCBI Taxonomy" id="906689"/>
    <lineage>
        <taxon>Eukaryota</taxon>
        <taxon>Viridiplantae</taxon>
        <taxon>Streptophyta</taxon>
        <taxon>Embryophyta</taxon>
        <taxon>Tracheophyta</taxon>
        <taxon>Spermatophyta</taxon>
        <taxon>Magnoliopsida</taxon>
        <taxon>Liliopsida</taxon>
        <taxon>Asparagales</taxon>
        <taxon>Orchidaceae</taxon>
        <taxon>Epidendroideae</taxon>
        <taxon>Malaxideae</taxon>
        <taxon>Dendrobiinae</taxon>
        <taxon>Dendrobium</taxon>
    </lineage>
</organism>
<feature type="region of interest" description="Disordered" evidence="1">
    <location>
        <begin position="104"/>
        <end position="127"/>
    </location>
</feature>
<gene>
    <name evidence="3" type="ORF">MA16_Dca026109</name>
</gene>
<accession>A0A2I0VYZ9</accession>
<dbReference type="Proteomes" id="UP000233837">
    <property type="component" value="Unassembled WGS sequence"/>
</dbReference>
<protein>
    <submittedName>
        <fullName evidence="3">Uncharacterized protein</fullName>
    </submittedName>
</protein>
<name>A0A2I0VYZ9_9ASPA</name>